<dbReference type="Proteomes" id="UP000236291">
    <property type="component" value="Unassembled WGS sequence"/>
</dbReference>
<dbReference type="InterPro" id="IPR043502">
    <property type="entry name" value="DNA/RNA_pol_sf"/>
</dbReference>
<dbReference type="EMBL" id="ASHM01013431">
    <property type="protein sequence ID" value="PNX95399.1"/>
    <property type="molecule type" value="Genomic_DNA"/>
</dbReference>
<sequence length="365" mass="41000">MGFCGQWVDWTMMCVSSVNYSVLMNFDRVSPITPGRGLRQGDPLSPYLFILVTEGLTSPLVEVTYMGCASVEVPLRCHLLFADDCFLFCRANVTEVNQLLRILHTYEQASGQEINLSKSEVFISRNISHVDKEDLSGILGVRHVLCTGTYLGLPSMIGRSKKNTFSYIKDRIWKRINSWRGRALSKAGKEVMIKSVLQAIPSYVMSMFILPSSFIGDIEKMLNAFWWGGGGNNGRGIHWLAWEKLACPKTKGGLGFRNFKAFNLAMVAKQAWNIVQNPDSLVAKVIKARWSIGGGDKINIMKNPWLRGSNERWVPSPQEEGPMTNLIINTPLIASVHEDKIVWNEERNGCYSVKSGYSLAMRHIL</sequence>
<reference evidence="2 3" key="2">
    <citation type="journal article" date="2017" name="Front. Plant Sci.">
        <title>Gene Classification and Mining of Molecular Markers Useful in Red Clover (Trifolium pratense) Breeding.</title>
        <authorList>
            <person name="Istvanek J."/>
            <person name="Dluhosova J."/>
            <person name="Dluhos P."/>
            <person name="Patkova L."/>
            <person name="Nedelnik J."/>
            <person name="Repkova J."/>
        </authorList>
    </citation>
    <scope>NUCLEOTIDE SEQUENCE [LARGE SCALE GENOMIC DNA]</scope>
    <source>
        <strain evidence="3">cv. Tatra</strain>
        <tissue evidence="2">Young leaves</tissue>
    </source>
</reference>
<dbReference type="PANTHER" id="PTHR33116:SF86">
    <property type="entry name" value="REVERSE TRANSCRIPTASE DOMAIN-CONTAINING PROTEIN"/>
    <property type="match status" value="1"/>
</dbReference>
<dbReference type="PROSITE" id="PS50878">
    <property type="entry name" value="RT_POL"/>
    <property type="match status" value="1"/>
</dbReference>
<accession>A0A2K3MXC9</accession>
<dbReference type="AlphaFoldDB" id="A0A2K3MXC9"/>
<protein>
    <submittedName>
        <fullName evidence="2">Ribonuclease H</fullName>
    </submittedName>
</protein>
<evidence type="ECO:0000313" key="3">
    <source>
        <dbReference type="Proteomes" id="UP000236291"/>
    </source>
</evidence>
<name>A0A2K3MXC9_TRIPR</name>
<reference evidence="2 3" key="1">
    <citation type="journal article" date="2014" name="Am. J. Bot.">
        <title>Genome assembly and annotation for red clover (Trifolium pratense; Fabaceae).</title>
        <authorList>
            <person name="Istvanek J."/>
            <person name="Jaros M."/>
            <person name="Krenek A."/>
            <person name="Repkova J."/>
        </authorList>
    </citation>
    <scope>NUCLEOTIDE SEQUENCE [LARGE SCALE GENOMIC DNA]</scope>
    <source>
        <strain evidence="3">cv. Tatra</strain>
        <tissue evidence="2">Young leaves</tissue>
    </source>
</reference>
<comment type="caution">
    <text evidence="2">The sequence shown here is derived from an EMBL/GenBank/DDBJ whole genome shotgun (WGS) entry which is preliminary data.</text>
</comment>
<gene>
    <name evidence="2" type="ORF">L195_g018590</name>
</gene>
<dbReference type="Pfam" id="PF00078">
    <property type="entry name" value="RVT_1"/>
    <property type="match status" value="1"/>
</dbReference>
<evidence type="ECO:0000313" key="2">
    <source>
        <dbReference type="EMBL" id="PNX95399.1"/>
    </source>
</evidence>
<dbReference type="SUPFAM" id="SSF56672">
    <property type="entry name" value="DNA/RNA polymerases"/>
    <property type="match status" value="1"/>
</dbReference>
<proteinExistence type="predicted"/>
<feature type="domain" description="Reverse transcriptase" evidence="1">
    <location>
        <begin position="1"/>
        <end position="143"/>
    </location>
</feature>
<evidence type="ECO:0000259" key="1">
    <source>
        <dbReference type="PROSITE" id="PS50878"/>
    </source>
</evidence>
<organism evidence="2 3">
    <name type="scientific">Trifolium pratense</name>
    <name type="common">Red clover</name>
    <dbReference type="NCBI Taxonomy" id="57577"/>
    <lineage>
        <taxon>Eukaryota</taxon>
        <taxon>Viridiplantae</taxon>
        <taxon>Streptophyta</taxon>
        <taxon>Embryophyta</taxon>
        <taxon>Tracheophyta</taxon>
        <taxon>Spermatophyta</taxon>
        <taxon>Magnoliopsida</taxon>
        <taxon>eudicotyledons</taxon>
        <taxon>Gunneridae</taxon>
        <taxon>Pentapetalae</taxon>
        <taxon>rosids</taxon>
        <taxon>fabids</taxon>
        <taxon>Fabales</taxon>
        <taxon>Fabaceae</taxon>
        <taxon>Papilionoideae</taxon>
        <taxon>50 kb inversion clade</taxon>
        <taxon>NPAAA clade</taxon>
        <taxon>Hologalegina</taxon>
        <taxon>IRL clade</taxon>
        <taxon>Trifolieae</taxon>
        <taxon>Trifolium</taxon>
    </lineage>
</organism>
<dbReference type="PANTHER" id="PTHR33116">
    <property type="entry name" value="REVERSE TRANSCRIPTASE ZINC-BINDING DOMAIN-CONTAINING PROTEIN-RELATED-RELATED"/>
    <property type="match status" value="1"/>
</dbReference>
<feature type="non-terminal residue" evidence="2">
    <location>
        <position position="365"/>
    </location>
</feature>
<dbReference type="STRING" id="57577.A0A2K3MXC9"/>
<dbReference type="InterPro" id="IPR000477">
    <property type="entry name" value="RT_dom"/>
</dbReference>